<comment type="caution">
    <text evidence="3">The sequence shown here is derived from an EMBL/GenBank/DDBJ whole genome shotgun (WGS) entry which is preliminary data.</text>
</comment>
<dbReference type="Proteomes" id="UP000663792">
    <property type="component" value="Unassembled WGS sequence"/>
</dbReference>
<evidence type="ECO:0000313" key="3">
    <source>
        <dbReference type="EMBL" id="MBM9465749.1"/>
    </source>
</evidence>
<name>A0A938YCM9_9ACTN</name>
<dbReference type="AlphaFoldDB" id="A0A938YCM9"/>
<evidence type="ECO:0000256" key="2">
    <source>
        <dbReference type="SAM" id="Phobius"/>
    </source>
</evidence>
<evidence type="ECO:0000313" key="4">
    <source>
        <dbReference type="Proteomes" id="UP000663792"/>
    </source>
</evidence>
<feature type="region of interest" description="Disordered" evidence="1">
    <location>
        <begin position="1"/>
        <end position="20"/>
    </location>
</feature>
<organism evidence="3 4">
    <name type="scientific">Nakamurella leprariae</name>
    <dbReference type="NCBI Taxonomy" id="2803911"/>
    <lineage>
        <taxon>Bacteria</taxon>
        <taxon>Bacillati</taxon>
        <taxon>Actinomycetota</taxon>
        <taxon>Actinomycetes</taxon>
        <taxon>Nakamurellales</taxon>
        <taxon>Nakamurellaceae</taxon>
        <taxon>Nakamurella</taxon>
    </lineage>
</organism>
<keyword evidence="2" id="KW-0472">Membrane</keyword>
<sequence>MSTAPEPDRPAKTTPAPARQPSLVPGVVLLVIAAVLIVVVLVAPDMPQWLKVVIAILAVLVVVTLLGYAFKVFRDTARRGSGR</sequence>
<dbReference type="RefSeq" id="WP_205258702.1">
    <property type="nucleotide sequence ID" value="NZ_JAERWK010000001.1"/>
</dbReference>
<proteinExistence type="predicted"/>
<keyword evidence="2" id="KW-0812">Transmembrane</keyword>
<dbReference type="EMBL" id="JAERWK010000001">
    <property type="protein sequence ID" value="MBM9465749.1"/>
    <property type="molecule type" value="Genomic_DNA"/>
</dbReference>
<feature type="transmembrane region" description="Helical" evidence="2">
    <location>
        <begin position="21"/>
        <end position="43"/>
    </location>
</feature>
<accession>A0A938YCM9</accession>
<feature type="transmembrane region" description="Helical" evidence="2">
    <location>
        <begin position="49"/>
        <end position="70"/>
    </location>
</feature>
<keyword evidence="4" id="KW-1185">Reference proteome</keyword>
<gene>
    <name evidence="3" type="ORF">JL106_00475</name>
</gene>
<evidence type="ECO:0000256" key="1">
    <source>
        <dbReference type="SAM" id="MobiDB-lite"/>
    </source>
</evidence>
<protein>
    <submittedName>
        <fullName evidence="3">Uncharacterized protein</fullName>
    </submittedName>
</protein>
<feature type="compositionally biased region" description="Basic and acidic residues" evidence="1">
    <location>
        <begin position="1"/>
        <end position="11"/>
    </location>
</feature>
<keyword evidence="2" id="KW-1133">Transmembrane helix</keyword>
<reference evidence="3" key="1">
    <citation type="submission" date="2021-01" db="EMBL/GenBank/DDBJ databases">
        <title>YIM 132084 draft genome.</title>
        <authorList>
            <person name="An D."/>
        </authorList>
    </citation>
    <scope>NUCLEOTIDE SEQUENCE</scope>
    <source>
        <strain evidence="3">YIM 132084</strain>
    </source>
</reference>